<organism evidence="2 3">
    <name type="scientific">Sphingomonas piscis</name>
    <dbReference type="NCBI Taxonomy" id="2714943"/>
    <lineage>
        <taxon>Bacteria</taxon>
        <taxon>Pseudomonadati</taxon>
        <taxon>Pseudomonadota</taxon>
        <taxon>Alphaproteobacteria</taxon>
        <taxon>Sphingomonadales</taxon>
        <taxon>Sphingomonadaceae</taxon>
        <taxon>Sphingomonas</taxon>
    </lineage>
</organism>
<evidence type="ECO:0000313" key="3">
    <source>
        <dbReference type="Proteomes" id="UP000503222"/>
    </source>
</evidence>
<dbReference type="AlphaFoldDB" id="A0A6G7YPT3"/>
<accession>A0A6G7YPT3</accession>
<feature type="region of interest" description="Disordered" evidence="1">
    <location>
        <begin position="22"/>
        <end position="69"/>
    </location>
</feature>
<evidence type="ECO:0000256" key="1">
    <source>
        <dbReference type="SAM" id="MobiDB-lite"/>
    </source>
</evidence>
<dbReference type="RefSeq" id="WP_166411150.1">
    <property type="nucleotide sequence ID" value="NZ_CP049869.1"/>
</dbReference>
<evidence type="ECO:0000313" key="2">
    <source>
        <dbReference type="EMBL" id="QIK78758.1"/>
    </source>
</evidence>
<reference evidence="2 3" key="1">
    <citation type="submission" date="2020-03" db="EMBL/GenBank/DDBJ databases">
        <title>Sphingomonas sp. nov., isolated from fish.</title>
        <authorList>
            <person name="Hyun D.-W."/>
            <person name="Bae J.-W."/>
        </authorList>
    </citation>
    <scope>NUCLEOTIDE SEQUENCE [LARGE SCALE GENOMIC DNA]</scope>
    <source>
        <strain evidence="2 3">HDW15B</strain>
    </source>
</reference>
<dbReference type="EMBL" id="CP049869">
    <property type="protein sequence ID" value="QIK78758.1"/>
    <property type="molecule type" value="Genomic_DNA"/>
</dbReference>
<keyword evidence="3" id="KW-1185">Reference proteome</keyword>
<feature type="compositionally biased region" description="Basic and acidic residues" evidence="1">
    <location>
        <begin position="22"/>
        <end position="38"/>
    </location>
</feature>
<sequence length="69" mass="7768">MARTEQDEYFQRRAIQERVAAKLASDERAARSHSRMAERYGSMAEDPTPSGSADEDPGPVLKSEFRIIP</sequence>
<dbReference type="Proteomes" id="UP000503222">
    <property type="component" value="Chromosome"/>
</dbReference>
<proteinExistence type="predicted"/>
<protein>
    <submittedName>
        <fullName evidence="2">Uncharacterized protein</fullName>
    </submittedName>
</protein>
<dbReference type="KEGG" id="spii:G7077_07465"/>
<name>A0A6G7YPT3_9SPHN</name>
<gene>
    <name evidence="2" type="ORF">G7077_07465</name>
</gene>